<dbReference type="Proteomes" id="UP000053424">
    <property type="component" value="Unassembled WGS sequence"/>
</dbReference>
<dbReference type="EMBL" id="KN831777">
    <property type="protein sequence ID" value="KIM42882.1"/>
    <property type="molecule type" value="Genomic_DNA"/>
</dbReference>
<feature type="compositionally biased region" description="Polar residues" evidence="5">
    <location>
        <begin position="2129"/>
        <end position="2144"/>
    </location>
</feature>
<feature type="domain" description="AAA+ ATPase" evidence="6">
    <location>
        <begin position="1338"/>
        <end position="1474"/>
    </location>
</feature>
<dbReference type="PANTHER" id="PTHR43392">
    <property type="entry name" value="AAA-TYPE ATPASE FAMILY PROTEIN / ANKYRIN REPEAT FAMILY PROTEIN"/>
    <property type="match status" value="1"/>
</dbReference>
<accession>A0A0C2YPA5</accession>
<feature type="region of interest" description="Disordered" evidence="5">
    <location>
        <begin position="1144"/>
        <end position="1166"/>
    </location>
</feature>
<feature type="compositionally biased region" description="Basic and acidic residues" evidence="5">
    <location>
        <begin position="1197"/>
        <end position="1206"/>
    </location>
</feature>
<dbReference type="CDD" id="cd18808">
    <property type="entry name" value="SF1_C_Upf1"/>
    <property type="match status" value="1"/>
</dbReference>
<feature type="region of interest" description="Disordered" evidence="5">
    <location>
        <begin position="1197"/>
        <end position="1283"/>
    </location>
</feature>
<dbReference type="SUPFAM" id="SSF52540">
    <property type="entry name" value="P-loop containing nucleoside triphosphate hydrolases"/>
    <property type="match status" value="4"/>
</dbReference>
<reference evidence="7 8" key="1">
    <citation type="submission" date="2014-04" db="EMBL/GenBank/DDBJ databases">
        <authorList>
            <consortium name="DOE Joint Genome Institute"/>
            <person name="Kuo A."/>
            <person name="Gay G."/>
            <person name="Dore J."/>
            <person name="Kohler A."/>
            <person name="Nagy L.G."/>
            <person name="Floudas D."/>
            <person name="Copeland A."/>
            <person name="Barry K.W."/>
            <person name="Cichocki N."/>
            <person name="Veneault-Fourrey C."/>
            <person name="LaButti K."/>
            <person name="Lindquist E.A."/>
            <person name="Lipzen A."/>
            <person name="Lundell T."/>
            <person name="Morin E."/>
            <person name="Murat C."/>
            <person name="Sun H."/>
            <person name="Tunlid A."/>
            <person name="Henrissat B."/>
            <person name="Grigoriev I.V."/>
            <person name="Hibbett D.S."/>
            <person name="Martin F."/>
            <person name="Nordberg H.P."/>
            <person name="Cantor M.N."/>
            <person name="Hua S.X."/>
        </authorList>
    </citation>
    <scope>NUCLEOTIDE SEQUENCE [LARGE SCALE GENOMIC DNA]</scope>
    <source>
        <strain evidence="8">h7</strain>
    </source>
</reference>
<dbReference type="PRINTS" id="PR00819">
    <property type="entry name" value="CBXCFQXSUPER"/>
</dbReference>
<evidence type="ECO:0000256" key="2">
    <source>
        <dbReference type="ARBA" id="ARBA00022741"/>
    </source>
</evidence>
<dbReference type="CDD" id="cd17936">
    <property type="entry name" value="EEXXEc_NFX1"/>
    <property type="match status" value="1"/>
</dbReference>
<dbReference type="FunFam" id="3.40.50.300:FF:000216">
    <property type="entry name" value="Type VII secretion ATPase EccA"/>
    <property type="match status" value="3"/>
</dbReference>
<evidence type="ECO:0000313" key="7">
    <source>
        <dbReference type="EMBL" id="KIM42882.1"/>
    </source>
</evidence>
<dbReference type="InterPro" id="IPR041627">
    <property type="entry name" value="AAA_lid_6"/>
</dbReference>
<dbReference type="InterPro" id="IPR041679">
    <property type="entry name" value="DNA2/NAM7-like_C"/>
</dbReference>
<feature type="region of interest" description="Disordered" evidence="5">
    <location>
        <begin position="2122"/>
        <end position="2187"/>
    </location>
</feature>
<reference evidence="8" key="2">
    <citation type="submission" date="2015-01" db="EMBL/GenBank/DDBJ databases">
        <title>Evolutionary Origins and Diversification of the Mycorrhizal Mutualists.</title>
        <authorList>
            <consortium name="DOE Joint Genome Institute"/>
            <consortium name="Mycorrhizal Genomics Consortium"/>
            <person name="Kohler A."/>
            <person name="Kuo A."/>
            <person name="Nagy L.G."/>
            <person name="Floudas D."/>
            <person name="Copeland A."/>
            <person name="Barry K.W."/>
            <person name="Cichocki N."/>
            <person name="Veneault-Fourrey C."/>
            <person name="LaButti K."/>
            <person name="Lindquist E.A."/>
            <person name="Lipzen A."/>
            <person name="Lundell T."/>
            <person name="Morin E."/>
            <person name="Murat C."/>
            <person name="Riley R."/>
            <person name="Ohm R."/>
            <person name="Sun H."/>
            <person name="Tunlid A."/>
            <person name="Henrissat B."/>
            <person name="Grigoriev I.V."/>
            <person name="Hibbett D.S."/>
            <person name="Martin F."/>
        </authorList>
    </citation>
    <scope>NUCLEOTIDE SEQUENCE [LARGE SCALE GENOMIC DNA]</scope>
    <source>
        <strain evidence="8">h7</strain>
    </source>
</reference>
<feature type="domain" description="AAA+ ATPase" evidence="6">
    <location>
        <begin position="1617"/>
        <end position="1774"/>
    </location>
</feature>
<organism evidence="7 8">
    <name type="scientific">Hebeloma cylindrosporum</name>
    <dbReference type="NCBI Taxonomy" id="76867"/>
    <lineage>
        <taxon>Eukaryota</taxon>
        <taxon>Fungi</taxon>
        <taxon>Dikarya</taxon>
        <taxon>Basidiomycota</taxon>
        <taxon>Agaricomycotina</taxon>
        <taxon>Agaricomycetes</taxon>
        <taxon>Agaricomycetidae</taxon>
        <taxon>Agaricales</taxon>
        <taxon>Agaricineae</taxon>
        <taxon>Hymenogastraceae</taxon>
        <taxon>Hebeloma</taxon>
    </lineage>
</organism>
<evidence type="ECO:0000256" key="4">
    <source>
        <dbReference type="SAM" id="Coils"/>
    </source>
</evidence>
<dbReference type="Pfam" id="PF00004">
    <property type="entry name" value="AAA"/>
    <property type="match status" value="3"/>
</dbReference>
<dbReference type="PANTHER" id="PTHR43392:SF2">
    <property type="entry name" value="AAA-TYPE ATPASE FAMILY PROTEIN _ ANKYRIN REPEAT FAMILY PROTEIN"/>
    <property type="match status" value="1"/>
</dbReference>
<dbReference type="InterPro" id="IPR003959">
    <property type="entry name" value="ATPase_AAA_core"/>
</dbReference>
<dbReference type="InterPro" id="IPR050773">
    <property type="entry name" value="CbxX/CfxQ_RuBisCO_ESX"/>
</dbReference>
<dbReference type="InterPro" id="IPR000641">
    <property type="entry name" value="CbxX/CfxQ"/>
</dbReference>
<dbReference type="Pfam" id="PF13086">
    <property type="entry name" value="AAA_11"/>
    <property type="match status" value="1"/>
</dbReference>
<feature type="compositionally biased region" description="Low complexity" evidence="5">
    <location>
        <begin position="1219"/>
        <end position="1240"/>
    </location>
</feature>
<gene>
    <name evidence="7" type="ORF">M413DRAFT_26853</name>
</gene>
<feature type="compositionally biased region" description="Low complexity" evidence="5">
    <location>
        <begin position="2157"/>
        <end position="2167"/>
    </location>
</feature>
<comment type="similarity">
    <text evidence="1">Belongs to the CbxX/CfxQ family.</text>
</comment>
<evidence type="ECO:0000256" key="1">
    <source>
        <dbReference type="ARBA" id="ARBA00010378"/>
    </source>
</evidence>
<feature type="compositionally biased region" description="Polar residues" evidence="5">
    <location>
        <begin position="1258"/>
        <end position="1267"/>
    </location>
</feature>
<proteinExistence type="inferred from homology"/>
<dbReference type="FunFam" id="3.40.50.300:FF:001660">
    <property type="entry name" value="NF-X1 finger and helicase protein, putative"/>
    <property type="match status" value="1"/>
</dbReference>
<dbReference type="GO" id="GO:0016887">
    <property type="term" value="F:ATP hydrolysis activity"/>
    <property type="evidence" value="ECO:0007669"/>
    <property type="project" value="InterPro"/>
</dbReference>
<keyword evidence="4" id="KW-0175">Coiled coil</keyword>
<dbReference type="GO" id="GO:0005524">
    <property type="term" value="F:ATP binding"/>
    <property type="evidence" value="ECO:0007669"/>
    <property type="project" value="UniProtKB-KW"/>
</dbReference>
<evidence type="ECO:0000313" key="8">
    <source>
        <dbReference type="Proteomes" id="UP000053424"/>
    </source>
</evidence>
<evidence type="ECO:0000256" key="5">
    <source>
        <dbReference type="SAM" id="MobiDB-lite"/>
    </source>
</evidence>
<dbReference type="InterPro" id="IPR047187">
    <property type="entry name" value="SF1_C_Upf1"/>
</dbReference>
<dbReference type="Gene3D" id="3.40.50.300">
    <property type="entry name" value="P-loop containing nucleotide triphosphate hydrolases"/>
    <property type="match status" value="5"/>
</dbReference>
<dbReference type="InterPro" id="IPR041677">
    <property type="entry name" value="DNA2/NAM7_AAA_11"/>
</dbReference>
<feature type="coiled-coil region" evidence="4">
    <location>
        <begin position="2221"/>
        <end position="2303"/>
    </location>
</feature>
<protein>
    <recommendedName>
        <fullName evidence="6">AAA+ ATPase domain-containing protein</fullName>
    </recommendedName>
</protein>
<dbReference type="InterPro" id="IPR027417">
    <property type="entry name" value="P-loop_NTPase"/>
</dbReference>
<evidence type="ECO:0000256" key="3">
    <source>
        <dbReference type="ARBA" id="ARBA00022840"/>
    </source>
</evidence>
<dbReference type="FunFam" id="1.10.8.60:FF:000160">
    <property type="entry name" value="WGS project CABT00000000 data, contig 2.55"/>
    <property type="match status" value="1"/>
</dbReference>
<dbReference type="Pfam" id="PF13087">
    <property type="entry name" value="AAA_12"/>
    <property type="match status" value="1"/>
</dbReference>
<feature type="domain" description="AAA+ ATPase" evidence="6">
    <location>
        <begin position="1893"/>
        <end position="2030"/>
    </location>
</feature>
<dbReference type="SMART" id="SM00382">
    <property type="entry name" value="AAA"/>
    <property type="match status" value="4"/>
</dbReference>
<dbReference type="OrthoDB" id="2423195at2759"/>
<keyword evidence="2" id="KW-0547">Nucleotide-binding</keyword>
<dbReference type="Gene3D" id="1.10.8.60">
    <property type="match status" value="2"/>
</dbReference>
<feature type="domain" description="AAA+ ATPase" evidence="6">
    <location>
        <begin position="480"/>
        <end position="887"/>
    </location>
</feature>
<dbReference type="InterPro" id="IPR003593">
    <property type="entry name" value="AAA+_ATPase"/>
</dbReference>
<keyword evidence="8" id="KW-1185">Reference proteome</keyword>
<name>A0A0C2YPA5_HEBCY</name>
<sequence length="2336" mass="260285">MAANDQRSARLNRLLDTVLKGKTKLETPNQCKQFIEAICIHPNPPLCVENIISSQYGISSIQEAVRADVSVSGLNDHSVNLLSYIQAPAIKTLSSGQFLTLILNGIAESSTFWVAFSAAFKERKLTEAGQKCFAWALLHLIQIPGESLPPHLTLAKEVEPLLLASSHIDVRNLGQKIKHTISVSSSSSSMTAQDDITPGGRHDNDFVEFREISILPSADELASNEAPFLRLSAALDDPRTEKTREALYLDNQFRLLREDMIYEMREELQIALGPNRGKKHRGFVVEGLRLVDCNLGNSARRIKWSLILECNVFPQFSKIKPADRKAWLKDHPRFLKHLSLTSLIVDGQALAFPTIRRDEDLLVKKKPQIVLELEGEMAMQKLLLRMKSATNVKLIQIEVAVYAYEPILNALKSMRVLPLSTEFLFWKQGSPLGLLTLPHRLKGVVDHVRGGAADLGKLLDLKKQIVLDAAQQRSLVSGLTQKLSIIQGPPGTGKSFIGALLAKVIYAFSDLKILVVCFTNHALDQFLEDLLDVDIPPASMVRLGGKSTTRTEPMLIQNQKTDFRFSRGDHAVINNFKAEIETRALGLTSAFRRYLQSSTGNADLMSYLEFEEENFYSAFKVPESNDGMAPVGRGGRAADEFYLIHWWQRGGNPGIFSNAPNVLAAREIWSMPKELRQAMINRWVENIRKEEVEGLCKTASRYNAIVGELERKFREKDGYILKSKRIIGCTTTAAAKYTRTIHEAAPDVVLVEEAGEILECHVITALGHSAKQLILIGDHKQLRPKVNNYNLTVEKGEGYDLNMSLFERLVRKGYPHETLISQHRMRPEISSMIRHLTYPDLQDAPATKGRPDLRGLQDNVIFINHDHPEDELPDVTDSRDMGSKSSKQNLYEARMILKIVRYLAQQGYGTDKMVVLTPYLGQLRKLQQELEAENDPVLNDLDSYDLIRAGLLTPGAAKATKRRLRLATIDNYQGEESDIVIASMTRSNDTNDIGFMIAPERLNVLLSRARNGLIMIGNSNTFTRSRKGGALWQKFFAHIQSHIYDGFPVRCEQHPGRKALLSSEVQFEQICPDGGCAEPCGATLVCGLHKCPSKCHQLYDHSKMKCEEIVKMMCPKGHDQSKKCFNPVLPSCKKCDREAKIAEAKRQKEFDRQQKREEEEAEHLRKKKEIDEKIAEQQQLLRDAQLKAERRNEIQQKLADLEEMKSMNRLPGPSSNMDTSEVSVSLSPSSADDPSQQSTAQTPAPLSQPVPAIPPQTDKVSQVASKRTGTRTEKSASPATLSLSEAEWQRKKTIEGVVNPSVDSIMDMTGLEDIKSQVLQILDKIEVRNRQGTSFDKDRYNVTFLGNPGTGKTTVARHYAKFLASVNVLPGNAFEETTGSRLADDGVKGAKALVEKVINAGGGAIFIDEAYQLASQHNVQGSQVLDFLLAEMENNVGKVVFILAGYNKQMEKFFEHNPGLPSRVPYRFQFKDYTDDELRLMLEKMIHRKYGGRMQVEDGIHGLYGRIAVRRLGRGRGREGFGNARALENLLATIGDRQVSRIAKARRSGSRPDDFLLVKEDLIGPDPSTAILESESWKKLQKLIGLPSVKRSIQDLYDMILGNYTRELTEQEPMAVSLNRTFIGSPGTGKTTVAKLYGRILADLGLLSNGEVVIKNPSDFIGSALGESEKNTKAILTTTVGKVLIIDEAYMLYGGGTTGQQNDPYKTAVIDTLVAEVQSTLGEDRCVLLLGYEKEMREMFQNVNPGLSRRFSIEDAFKFEDFSSDELLEILDLKLKQQNLSATPEAKKVALEVLERSKIRPNFGNGGEVENLLSTAKKNYTTRTRGSSQAFDNVVLFPVDFDPAFDRAQHAGDKLAELFKDVVGCDEIVKKLQRFQKTALSAKRRGENVGDLVPTTFVFKGPPGTGKTTTARKMGEVYFDMGLLARATVHECSAPDIVGQYVGQTGPLVRKTFEKALGQVLFIDEAYRLKDGPYAKEAIDEIVSLLTDERYKGKIIVILAGYDNDINELLSVNRGLSSRFTEELIFVNLRPEECLQILGKEMQKKNLTLPGLEDRFSPLSRTLSDIFVDFSSLESWGNARDVLTLAKTLIGLALQEDEGTKGKDSSLTLDPAKAIQAAREMLSTRTERQASTTVQHPFSLNNPMTAPLPPLTASPFVTKTKAKTTVANPPPEQQAKTSQSAGDARDDGVSDAIWSELQRAKAASASEEKRVREEIAANELAAREAAEHEQAERSKREALELSLALEQDRAKQDELKRQREAQRLKEVTAQRQREQIEAALKARREAEEKARKQEAQVQAKLRDMGVCVAGYRWINVGSGYRCAGGYHFIGNGELGI</sequence>
<dbReference type="GO" id="GO:0004386">
    <property type="term" value="F:helicase activity"/>
    <property type="evidence" value="ECO:0007669"/>
    <property type="project" value="InterPro"/>
</dbReference>
<evidence type="ECO:0000259" key="6">
    <source>
        <dbReference type="SMART" id="SM00382"/>
    </source>
</evidence>
<dbReference type="CDD" id="cd00009">
    <property type="entry name" value="AAA"/>
    <property type="match status" value="2"/>
</dbReference>
<dbReference type="Pfam" id="PF17866">
    <property type="entry name" value="AAA_lid_6"/>
    <property type="match status" value="1"/>
</dbReference>
<keyword evidence="3" id="KW-0067">ATP-binding</keyword>
<feature type="compositionally biased region" description="Basic and acidic residues" evidence="5">
    <location>
        <begin position="1144"/>
        <end position="1158"/>
    </location>
</feature>
<dbReference type="CDD" id="cd06008">
    <property type="entry name" value="NF-X1-zinc-finger"/>
    <property type="match status" value="1"/>
</dbReference>
<dbReference type="HOGENOM" id="CLU_001133_0_0_1"/>